<evidence type="ECO:0000313" key="1">
    <source>
        <dbReference type="EMBL" id="CAJ2678049.1"/>
    </source>
</evidence>
<organism evidence="1 2">
    <name type="scientific">Trifolium pratense</name>
    <name type="common">Red clover</name>
    <dbReference type="NCBI Taxonomy" id="57577"/>
    <lineage>
        <taxon>Eukaryota</taxon>
        <taxon>Viridiplantae</taxon>
        <taxon>Streptophyta</taxon>
        <taxon>Embryophyta</taxon>
        <taxon>Tracheophyta</taxon>
        <taxon>Spermatophyta</taxon>
        <taxon>Magnoliopsida</taxon>
        <taxon>eudicotyledons</taxon>
        <taxon>Gunneridae</taxon>
        <taxon>Pentapetalae</taxon>
        <taxon>rosids</taxon>
        <taxon>fabids</taxon>
        <taxon>Fabales</taxon>
        <taxon>Fabaceae</taxon>
        <taxon>Papilionoideae</taxon>
        <taxon>50 kb inversion clade</taxon>
        <taxon>NPAAA clade</taxon>
        <taxon>Hologalegina</taxon>
        <taxon>IRL clade</taxon>
        <taxon>Trifolieae</taxon>
        <taxon>Trifolium</taxon>
    </lineage>
</organism>
<evidence type="ECO:0000313" key="2">
    <source>
        <dbReference type="Proteomes" id="UP001177021"/>
    </source>
</evidence>
<accession>A0ACB0M858</accession>
<dbReference type="Proteomes" id="UP001177021">
    <property type="component" value="Unassembled WGS sequence"/>
</dbReference>
<name>A0ACB0M858_TRIPR</name>
<protein>
    <submittedName>
        <fullName evidence="1">Uncharacterized protein</fullName>
    </submittedName>
</protein>
<proteinExistence type="predicted"/>
<gene>
    <name evidence="1" type="ORF">MILVUS5_LOCUS40422</name>
</gene>
<reference evidence="1" key="1">
    <citation type="submission" date="2023-10" db="EMBL/GenBank/DDBJ databases">
        <authorList>
            <person name="Rodriguez Cubillos JULIANA M."/>
            <person name="De Vega J."/>
        </authorList>
    </citation>
    <scope>NUCLEOTIDE SEQUENCE</scope>
</reference>
<comment type="caution">
    <text evidence="1">The sequence shown here is derived from an EMBL/GenBank/DDBJ whole genome shotgun (WGS) entry which is preliminary data.</text>
</comment>
<dbReference type="EMBL" id="CASHSV030000823">
    <property type="protein sequence ID" value="CAJ2678049.1"/>
    <property type="molecule type" value="Genomic_DNA"/>
</dbReference>
<keyword evidence="2" id="KW-1185">Reference proteome</keyword>
<sequence>MAAPEENKNHPFSNKQEEDDYWFHERMLSLLSVEEAVSIDELLGYVQDGATTNSVQPSPIANQEPSGLSCVDLNAPPASTALPIAGNVMPGFDLNAPPASTALPTCFTSLHLSGSQGNRLSQVATSMETNLGSSEIEVQAAEDFVQSAINIPSEDFGQRKVHMSDLTEEGGTSNSHLLAPEVISSSDTSSQIEVQAAEDFVQSAINIPSEDFGQRKVHMSDLTEEGGTSNSHLLAPEVIRSSDTSSQIEVQAAEDFVQSAINIPSEDFGQRKVHMSDLTEEGGTSNSHLLAPEVIRSSDTSSQIEHQSHQNAIAGKNAVISNGVHVLRAVLVAPKIVNVKGAKINMAQRSRVKLKQESELEQKHCRVCGIK</sequence>